<evidence type="ECO:0000259" key="3">
    <source>
        <dbReference type="SMART" id="SM00134"/>
    </source>
</evidence>
<dbReference type="EMBL" id="CAKKLH010000046">
    <property type="protein sequence ID" value="CAH0100928.1"/>
    <property type="molecule type" value="Genomic_DNA"/>
</dbReference>
<dbReference type="InterPro" id="IPR016054">
    <property type="entry name" value="LY6_UPA_recep-like"/>
</dbReference>
<comment type="caution">
    <text evidence="4">The sequence shown here is derived from an EMBL/GenBank/DDBJ whole genome shotgun (WGS) entry which is preliminary data.</text>
</comment>
<name>A0A8J2WJF4_9CRUS</name>
<keyword evidence="1 2" id="KW-0732">Signal</keyword>
<dbReference type="AlphaFoldDB" id="A0A8J2WJF4"/>
<dbReference type="PANTHER" id="PTHR33562">
    <property type="entry name" value="ATILLA, ISOFORM B-RELATED-RELATED"/>
    <property type="match status" value="1"/>
</dbReference>
<dbReference type="Gene3D" id="2.10.60.10">
    <property type="entry name" value="CD59"/>
    <property type="match status" value="1"/>
</dbReference>
<dbReference type="PANTHER" id="PTHR33562:SF29">
    <property type="entry name" value="PROTEIN SLEEPLESS"/>
    <property type="match status" value="1"/>
</dbReference>
<proteinExistence type="predicted"/>
<keyword evidence="5" id="KW-1185">Reference proteome</keyword>
<dbReference type="OrthoDB" id="6337383at2759"/>
<organism evidence="4 5">
    <name type="scientific">Daphnia galeata</name>
    <dbReference type="NCBI Taxonomy" id="27404"/>
    <lineage>
        <taxon>Eukaryota</taxon>
        <taxon>Metazoa</taxon>
        <taxon>Ecdysozoa</taxon>
        <taxon>Arthropoda</taxon>
        <taxon>Crustacea</taxon>
        <taxon>Branchiopoda</taxon>
        <taxon>Diplostraca</taxon>
        <taxon>Cladocera</taxon>
        <taxon>Anomopoda</taxon>
        <taxon>Daphniidae</taxon>
        <taxon>Daphnia</taxon>
    </lineage>
</organism>
<evidence type="ECO:0000313" key="4">
    <source>
        <dbReference type="EMBL" id="CAH0100928.1"/>
    </source>
</evidence>
<dbReference type="SMART" id="SM00134">
    <property type="entry name" value="LU"/>
    <property type="match status" value="2"/>
</dbReference>
<dbReference type="CDD" id="cd00117">
    <property type="entry name" value="TFP"/>
    <property type="match status" value="1"/>
</dbReference>
<accession>A0A8J2WJF4</accession>
<dbReference type="InterPro" id="IPR045860">
    <property type="entry name" value="Snake_toxin-like_sf"/>
</dbReference>
<dbReference type="SUPFAM" id="SSF57302">
    <property type="entry name" value="Snake toxin-like"/>
    <property type="match status" value="1"/>
</dbReference>
<sequence length="297" mass="32668">MCSCNKMMKVCYVLGALVLLGLTSRAQGIKCYECNSNTAAKDENCETGVSRTAPLTCPSTTKFCEYVKIHLNAVIVVLDLVYRGCAGEDSAWMPKNVGFEDKKMGVATISYRSCNKDLCNGDSWNNSLFNSSSDILSCPVKKKDRYPFTPSIFTFKVSMKNFVAVLVISLSFATLGDGLNCYVCTSSDVNWNEDCETGNQTLLPSIECPGNYDGRTAYCTYKKTQWNTISGANSVLRSCADEPLYRNGQHDLEGGNLTVWYRSCTMDLCNNAPSFSKDQAMAVLTTIFSLILANLVK</sequence>
<feature type="domain" description="UPAR/Ly6" evidence="3">
    <location>
        <begin position="179"/>
        <end position="284"/>
    </location>
</feature>
<dbReference type="Proteomes" id="UP000789390">
    <property type="component" value="Unassembled WGS sequence"/>
</dbReference>
<dbReference type="Pfam" id="PF00021">
    <property type="entry name" value="UPAR_LY6"/>
    <property type="match status" value="2"/>
</dbReference>
<evidence type="ECO:0000256" key="2">
    <source>
        <dbReference type="SAM" id="SignalP"/>
    </source>
</evidence>
<evidence type="ECO:0000313" key="5">
    <source>
        <dbReference type="Proteomes" id="UP000789390"/>
    </source>
</evidence>
<feature type="domain" description="UPAR/Ly6" evidence="3">
    <location>
        <begin position="32"/>
        <end position="127"/>
    </location>
</feature>
<evidence type="ECO:0000256" key="1">
    <source>
        <dbReference type="ARBA" id="ARBA00022729"/>
    </source>
</evidence>
<reference evidence="4" key="1">
    <citation type="submission" date="2021-11" db="EMBL/GenBank/DDBJ databases">
        <authorList>
            <person name="Schell T."/>
        </authorList>
    </citation>
    <scope>NUCLEOTIDE SEQUENCE</scope>
    <source>
        <strain evidence="4">M5</strain>
    </source>
</reference>
<dbReference type="InterPro" id="IPR050975">
    <property type="entry name" value="Sleep_regulator"/>
</dbReference>
<feature type="chain" id="PRO_5035176747" description="UPAR/Ly6 domain-containing protein" evidence="2">
    <location>
        <begin position="29"/>
        <end position="297"/>
    </location>
</feature>
<gene>
    <name evidence="4" type="ORF">DGAL_LOCUS3216</name>
</gene>
<protein>
    <recommendedName>
        <fullName evidence="3">UPAR/Ly6 domain-containing protein</fullName>
    </recommendedName>
</protein>
<feature type="signal peptide" evidence="2">
    <location>
        <begin position="1"/>
        <end position="28"/>
    </location>
</feature>